<feature type="compositionally biased region" description="Polar residues" evidence="6">
    <location>
        <begin position="260"/>
        <end position="269"/>
    </location>
</feature>
<keyword evidence="3" id="KW-0863">Zinc-finger</keyword>
<sequence>MGRKRPKVLKPWCWYCRRDFDDEKVLIHHQRTKHFKCVLCGRKLFSGPGLVIHCLEVHGEIISHIQNSHAAYDNINIEISGSNGIPAEDLIKRQEQKLGLKFSEEELHPYKKYMSKSMVVPISQITPNLSVPPPINYMNMNPINLPSVPTVQSINVNTPTGITQNCIPGSNVNFPPTNLNHPPNLMLGEAGLPNSIQKPAMDYRSMPTYNYEYQTHPFNTVTPICGNFKNAISSPSTEEAIPPTTNGSDDQENTKELFNAYSTSKVDKI</sequence>
<evidence type="ECO:0000313" key="8">
    <source>
        <dbReference type="EMBL" id="OAF71259.1"/>
    </source>
</evidence>
<gene>
    <name evidence="8" type="ORF">A3Q56_00972</name>
</gene>
<evidence type="ECO:0000256" key="5">
    <source>
        <dbReference type="ARBA" id="ARBA00023242"/>
    </source>
</evidence>
<evidence type="ECO:0000256" key="4">
    <source>
        <dbReference type="ARBA" id="ARBA00022833"/>
    </source>
</evidence>
<evidence type="ECO:0000259" key="7">
    <source>
        <dbReference type="PROSITE" id="PS00028"/>
    </source>
</evidence>
<dbReference type="PROSITE" id="PS00028">
    <property type="entry name" value="ZINC_FINGER_C2H2_1"/>
    <property type="match status" value="1"/>
</dbReference>
<dbReference type="CDD" id="cd20908">
    <property type="entry name" value="SUF4-like"/>
    <property type="match status" value="1"/>
</dbReference>
<keyword evidence="5" id="KW-0539">Nucleus</keyword>
<evidence type="ECO:0000313" key="9">
    <source>
        <dbReference type="Proteomes" id="UP000078046"/>
    </source>
</evidence>
<reference evidence="8 9" key="1">
    <citation type="submission" date="2016-04" db="EMBL/GenBank/DDBJ databases">
        <title>The genome of Intoshia linei affirms orthonectids as highly simplified spiralians.</title>
        <authorList>
            <person name="Mikhailov K.V."/>
            <person name="Slusarev G.S."/>
            <person name="Nikitin M.A."/>
            <person name="Logacheva M.D."/>
            <person name="Penin A."/>
            <person name="Aleoshin V."/>
            <person name="Panchin Y.V."/>
        </authorList>
    </citation>
    <scope>NUCLEOTIDE SEQUENCE [LARGE SCALE GENOMIC DNA]</scope>
    <source>
        <strain evidence="8">Intl2013</strain>
        <tissue evidence="8">Whole animal</tissue>
    </source>
</reference>
<feature type="compositionally biased region" description="Polar residues" evidence="6">
    <location>
        <begin position="235"/>
        <end position="248"/>
    </location>
</feature>
<keyword evidence="2" id="KW-0479">Metal-binding</keyword>
<protein>
    <recommendedName>
        <fullName evidence="7">C2H2-type domain-containing protein</fullName>
    </recommendedName>
</protein>
<proteinExistence type="predicted"/>
<evidence type="ECO:0000256" key="3">
    <source>
        <dbReference type="ARBA" id="ARBA00022771"/>
    </source>
</evidence>
<comment type="caution">
    <text evidence="8">The sequence shown here is derived from an EMBL/GenBank/DDBJ whole genome shotgun (WGS) entry which is preliminary data.</text>
</comment>
<dbReference type="GO" id="GO:0008270">
    <property type="term" value="F:zinc ion binding"/>
    <property type="evidence" value="ECO:0007669"/>
    <property type="project" value="UniProtKB-KW"/>
</dbReference>
<feature type="domain" description="C2H2-type" evidence="7">
    <location>
        <begin position="37"/>
        <end position="58"/>
    </location>
</feature>
<feature type="region of interest" description="Disordered" evidence="6">
    <location>
        <begin position="235"/>
        <end position="269"/>
    </location>
</feature>
<keyword evidence="4" id="KW-0862">Zinc</keyword>
<keyword evidence="9" id="KW-1185">Reference proteome</keyword>
<dbReference type="PANTHER" id="PTHR23215">
    <property type="entry name" value="ZINC FINGER PROTEIN 207"/>
    <property type="match status" value="1"/>
</dbReference>
<evidence type="ECO:0000256" key="1">
    <source>
        <dbReference type="ARBA" id="ARBA00004123"/>
    </source>
</evidence>
<dbReference type="AlphaFoldDB" id="A0A177BAB6"/>
<organism evidence="8 9">
    <name type="scientific">Intoshia linei</name>
    <dbReference type="NCBI Taxonomy" id="1819745"/>
    <lineage>
        <taxon>Eukaryota</taxon>
        <taxon>Metazoa</taxon>
        <taxon>Spiralia</taxon>
        <taxon>Lophotrochozoa</taxon>
        <taxon>Mesozoa</taxon>
        <taxon>Orthonectida</taxon>
        <taxon>Rhopaluridae</taxon>
        <taxon>Intoshia</taxon>
    </lineage>
</organism>
<dbReference type="OrthoDB" id="1306014at2759"/>
<name>A0A177BAB6_9BILA</name>
<dbReference type="Proteomes" id="UP000078046">
    <property type="component" value="Unassembled WGS sequence"/>
</dbReference>
<dbReference type="InterPro" id="IPR013087">
    <property type="entry name" value="Znf_C2H2_type"/>
</dbReference>
<dbReference type="EMBL" id="LWCA01000066">
    <property type="protein sequence ID" value="OAF71259.1"/>
    <property type="molecule type" value="Genomic_DNA"/>
</dbReference>
<dbReference type="GO" id="GO:0005634">
    <property type="term" value="C:nucleus"/>
    <property type="evidence" value="ECO:0007669"/>
    <property type="project" value="UniProtKB-SubCell"/>
</dbReference>
<comment type="subcellular location">
    <subcellularLocation>
        <location evidence="1">Nucleus</location>
    </subcellularLocation>
</comment>
<accession>A0A177BAB6</accession>
<evidence type="ECO:0000256" key="6">
    <source>
        <dbReference type="SAM" id="MobiDB-lite"/>
    </source>
</evidence>
<dbReference type="PANTHER" id="PTHR23215:SF0">
    <property type="entry name" value="BUB3-INTERACTING AND GLEBS MOTIF-CONTAINING PROTEIN ZNF207"/>
    <property type="match status" value="1"/>
</dbReference>
<evidence type="ECO:0000256" key="2">
    <source>
        <dbReference type="ARBA" id="ARBA00022723"/>
    </source>
</evidence>